<feature type="region of interest" description="Disordered" evidence="1">
    <location>
        <begin position="1"/>
        <end position="29"/>
    </location>
</feature>
<sequence length="267" mass="29119">METVTAGAAERAQAAQGGEAMQGGGAMQGKHVQIDEEVYREVKEEDALNRLAELRLQRLEALKVDAGEEWFLTASTEALQQVVRNFDRTKEQHREEVERLQAMLDREFKQDGPDDSSVLGDCPFQETEDPQEPATNLNDDERVPSETVSRSFADGQSAHVSNPSSMVEKSSNAQISTSLRVDAATNENEEDHESDDSPPPPLELLPSVRARTTTTMSKSMGRANAIAPTTLSTTISDDDDVDALLRSDDEGSECSSLSSASFSILDD</sequence>
<feature type="region of interest" description="Disordered" evidence="1">
    <location>
        <begin position="108"/>
        <end position="267"/>
    </location>
</feature>
<dbReference type="Proteomes" id="UP000241890">
    <property type="component" value="Unassembled WGS sequence"/>
</dbReference>
<comment type="caution">
    <text evidence="2">The sequence shown here is derived from an EMBL/GenBank/DDBJ whole genome shotgun (WGS) entry which is preliminary data.</text>
</comment>
<protein>
    <submittedName>
        <fullName evidence="2">Uncharacterized protein</fullName>
    </submittedName>
</protein>
<name>A0A2R5G564_9STRA</name>
<feature type="compositionally biased region" description="Low complexity" evidence="1">
    <location>
        <begin position="1"/>
        <end position="19"/>
    </location>
</feature>
<keyword evidence="3" id="KW-1185">Reference proteome</keyword>
<dbReference type="InParanoid" id="A0A2R5G564"/>
<proteinExistence type="predicted"/>
<evidence type="ECO:0000313" key="3">
    <source>
        <dbReference type="Proteomes" id="UP000241890"/>
    </source>
</evidence>
<feature type="compositionally biased region" description="Low complexity" evidence="1">
    <location>
        <begin position="253"/>
        <end position="267"/>
    </location>
</feature>
<dbReference type="AlphaFoldDB" id="A0A2R5G564"/>
<feature type="compositionally biased region" description="Acidic residues" evidence="1">
    <location>
        <begin position="187"/>
        <end position="196"/>
    </location>
</feature>
<gene>
    <name evidence="2" type="ORF">FCC1311_011452</name>
</gene>
<accession>A0A2R5G564</accession>
<evidence type="ECO:0000313" key="2">
    <source>
        <dbReference type="EMBL" id="GBG24928.1"/>
    </source>
</evidence>
<evidence type="ECO:0000256" key="1">
    <source>
        <dbReference type="SAM" id="MobiDB-lite"/>
    </source>
</evidence>
<dbReference type="EMBL" id="BEYU01000009">
    <property type="protein sequence ID" value="GBG24928.1"/>
    <property type="molecule type" value="Genomic_DNA"/>
</dbReference>
<reference evidence="2 3" key="1">
    <citation type="submission" date="2017-12" db="EMBL/GenBank/DDBJ databases">
        <title>Sequencing, de novo assembly and annotation of complete genome of a new Thraustochytrid species, strain FCC1311.</title>
        <authorList>
            <person name="Sedici K."/>
            <person name="Godart F."/>
            <person name="Aiese Cigliano R."/>
            <person name="Sanseverino W."/>
            <person name="Barakat M."/>
            <person name="Ortet P."/>
            <person name="Marechal E."/>
            <person name="Cagnac O."/>
            <person name="Amato A."/>
        </authorList>
    </citation>
    <scope>NUCLEOTIDE SEQUENCE [LARGE SCALE GENOMIC DNA]</scope>
</reference>
<organism evidence="2 3">
    <name type="scientific">Hondaea fermentalgiana</name>
    <dbReference type="NCBI Taxonomy" id="2315210"/>
    <lineage>
        <taxon>Eukaryota</taxon>
        <taxon>Sar</taxon>
        <taxon>Stramenopiles</taxon>
        <taxon>Bigyra</taxon>
        <taxon>Labyrinthulomycetes</taxon>
        <taxon>Thraustochytrida</taxon>
        <taxon>Thraustochytriidae</taxon>
        <taxon>Hondaea</taxon>
    </lineage>
</organism>
<feature type="compositionally biased region" description="Polar residues" evidence="1">
    <location>
        <begin position="158"/>
        <end position="179"/>
    </location>
</feature>